<dbReference type="EMBL" id="UGPL01000006">
    <property type="protein sequence ID" value="STY65688.1"/>
    <property type="molecule type" value="Genomic_DNA"/>
</dbReference>
<sequence>MTEMQQQIIKWLANGETGTSSKTMAFVIGFDVIPSRSGYPHDVSDFRLCFQLVEAAPEMRNHIYKMKAISPIWSEFAENWEELERRYRAEQGQGRLPHTYALIQQITDKDQNVIRMGNVSFSFGQ</sequence>
<organism evidence="1 2">
    <name type="scientific">Mannheimia haemolytica</name>
    <name type="common">Pasteurella haemolytica</name>
    <dbReference type="NCBI Taxonomy" id="75985"/>
    <lineage>
        <taxon>Bacteria</taxon>
        <taxon>Pseudomonadati</taxon>
        <taxon>Pseudomonadota</taxon>
        <taxon>Gammaproteobacteria</taxon>
        <taxon>Pasteurellales</taxon>
        <taxon>Pasteurellaceae</taxon>
        <taxon>Mannheimia</taxon>
    </lineage>
</organism>
<gene>
    <name evidence="1" type="ORF">NCTC9380_00957</name>
</gene>
<protein>
    <submittedName>
        <fullName evidence="1">Uncharacterized protein</fullName>
    </submittedName>
</protein>
<dbReference type="RefSeq" id="WP_006251270.1">
    <property type="nucleotide sequence ID" value="NZ_CP017484.1"/>
</dbReference>
<name>A0A378NIE5_MANHA</name>
<proteinExistence type="predicted"/>
<evidence type="ECO:0000313" key="1">
    <source>
        <dbReference type="EMBL" id="STY65688.1"/>
    </source>
</evidence>
<evidence type="ECO:0000313" key="2">
    <source>
        <dbReference type="Proteomes" id="UP000254031"/>
    </source>
</evidence>
<dbReference type="Proteomes" id="UP000254031">
    <property type="component" value="Unassembled WGS sequence"/>
</dbReference>
<accession>A0A378NIE5</accession>
<dbReference type="AlphaFoldDB" id="A0A378NIE5"/>
<reference evidence="1 2" key="1">
    <citation type="submission" date="2018-06" db="EMBL/GenBank/DDBJ databases">
        <authorList>
            <consortium name="Pathogen Informatics"/>
            <person name="Doyle S."/>
        </authorList>
    </citation>
    <scope>NUCLEOTIDE SEQUENCE [LARGE SCALE GENOMIC DNA]</scope>
    <source>
        <strain evidence="1 2">NCTC9380</strain>
    </source>
</reference>